<protein>
    <recommendedName>
        <fullName evidence="11">DUF2029 domain-containing protein</fullName>
    </recommendedName>
</protein>
<keyword evidence="3" id="KW-0808">Transferase</keyword>
<organism evidence="9 10">
    <name type="scientific">Terricaulis silvestris</name>
    <dbReference type="NCBI Taxonomy" id="2686094"/>
    <lineage>
        <taxon>Bacteria</taxon>
        <taxon>Pseudomonadati</taxon>
        <taxon>Pseudomonadota</taxon>
        <taxon>Alphaproteobacteria</taxon>
        <taxon>Caulobacterales</taxon>
        <taxon>Caulobacteraceae</taxon>
        <taxon>Terricaulis</taxon>
    </lineage>
</organism>
<keyword evidence="5 8" id="KW-1133">Transmembrane helix</keyword>
<sequence>MFVSRRALENAALGVAGVLTGVMLFLLMGADGLRLASGQPVFGDFIAFWSAGRAALDGQAERVHDVALVSEYSRAAVGGVGVVSPWNSPPTFLLIASALATMPYLIAALAFLLVSAAVYLFAARKLLPDTRALIFAATLPAAVYHLGTVQTGLVIAGISGLALHWLDRRPLASGALVGLLAIKPHLAILWPVLLLLSGRWRAFTAACASTGVFVCIAGAVFGFDSYGRFFDNLGASQALINANRIGTPAFASLYASLLNLDAPAVIAAAMQALSAVAALAVSALIFRWGDRALGGAALCAATLLISPYLFFYDFTLLAVGAALLGAPRDRFELFAAIAAWGAGLSLVLSYALPLPYCAAAAWLVLIATLRRARSAAGRPAAAPQP</sequence>
<feature type="transmembrane region" description="Helical" evidence="8">
    <location>
        <begin position="133"/>
        <end position="166"/>
    </location>
</feature>
<feature type="transmembrane region" description="Helical" evidence="8">
    <location>
        <begin position="12"/>
        <end position="30"/>
    </location>
</feature>
<dbReference type="Pfam" id="PF09594">
    <property type="entry name" value="GT87"/>
    <property type="match status" value="1"/>
</dbReference>
<keyword evidence="10" id="KW-1185">Reference proteome</keyword>
<evidence type="ECO:0000256" key="3">
    <source>
        <dbReference type="ARBA" id="ARBA00022679"/>
    </source>
</evidence>
<evidence type="ECO:0000256" key="7">
    <source>
        <dbReference type="ARBA" id="ARBA00024033"/>
    </source>
</evidence>
<evidence type="ECO:0000256" key="6">
    <source>
        <dbReference type="ARBA" id="ARBA00023136"/>
    </source>
</evidence>
<dbReference type="EMBL" id="CP047045">
    <property type="protein sequence ID" value="QGZ93437.1"/>
    <property type="molecule type" value="Genomic_DNA"/>
</dbReference>
<dbReference type="InterPro" id="IPR018584">
    <property type="entry name" value="GT87"/>
</dbReference>
<accession>A0A6I6ML97</accession>
<dbReference type="RefSeq" id="WP_158764441.1">
    <property type="nucleotide sequence ID" value="NZ_CP047045.1"/>
</dbReference>
<feature type="transmembrane region" description="Helical" evidence="8">
    <location>
        <begin position="172"/>
        <end position="196"/>
    </location>
</feature>
<reference evidence="10" key="1">
    <citation type="submission" date="2019-12" db="EMBL/GenBank/DDBJ databases">
        <title>Complete genome of Terracaulis silvestris 0127_4.</title>
        <authorList>
            <person name="Vieira S."/>
            <person name="Riedel T."/>
            <person name="Sproer C."/>
            <person name="Pascual J."/>
            <person name="Boedeker C."/>
            <person name="Overmann J."/>
        </authorList>
    </citation>
    <scope>NUCLEOTIDE SEQUENCE [LARGE SCALE GENOMIC DNA]</scope>
    <source>
        <strain evidence="10">0127_4</strain>
    </source>
</reference>
<evidence type="ECO:0000313" key="9">
    <source>
        <dbReference type="EMBL" id="QGZ93437.1"/>
    </source>
</evidence>
<dbReference type="GO" id="GO:0016758">
    <property type="term" value="F:hexosyltransferase activity"/>
    <property type="evidence" value="ECO:0007669"/>
    <property type="project" value="InterPro"/>
</dbReference>
<evidence type="ECO:0000256" key="5">
    <source>
        <dbReference type="ARBA" id="ARBA00022989"/>
    </source>
</evidence>
<feature type="transmembrane region" description="Helical" evidence="8">
    <location>
        <begin position="337"/>
        <end position="365"/>
    </location>
</feature>
<dbReference type="AlphaFoldDB" id="A0A6I6ML97"/>
<feature type="transmembrane region" description="Helical" evidence="8">
    <location>
        <begin position="203"/>
        <end position="223"/>
    </location>
</feature>
<feature type="transmembrane region" description="Helical" evidence="8">
    <location>
        <begin position="92"/>
        <end position="121"/>
    </location>
</feature>
<gene>
    <name evidence="9" type="ORF">DSM104635_00247</name>
</gene>
<name>A0A6I6ML97_9CAUL</name>
<evidence type="ECO:0000256" key="8">
    <source>
        <dbReference type="SAM" id="Phobius"/>
    </source>
</evidence>
<proteinExistence type="inferred from homology"/>
<evidence type="ECO:0008006" key="11">
    <source>
        <dbReference type="Google" id="ProtNLM"/>
    </source>
</evidence>
<feature type="transmembrane region" description="Helical" evidence="8">
    <location>
        <begin position="264"/>
        <end position="286"/>
    </location>
</feature>
<evidence type="ECO:0000256" key="2">
    <source>
        <dbReference type="ARBA" id="ARBA00022475"/>
    </source>
</evidence>
<evidence type="ECO:0000256" key="1">
    <source>
        <dbReference type="ARBA" id="ARBA00004651"/>
    </source>
</evidence>
<comment type="similarity">
    <text evidence="7">Belongs to the glycosyltransferase 87 family.</text>
</comment>
<evidence type="ECO:0000313" key="10">
    <source>
        <dbReference type="Proteomes" id="UP000431269"/>
    </source>
</evidence>
<feature type="transmembrane region" description="Helical" evidence="8">
    <location>
        <begin position="298"/>
        <end position="325"/>
    </location>
</feature>
<keyword evidence="6 8" id="KW-0472">Membrane</keyword>
<dbReference type="KEGG" id="tsv:DSM104635_00247"/>
<dbReference type="Proteomes" id="UP000431269">
    <property type="component" value="Chromosome"/>
</dbReference>
<comment type="subcellular location">
    <subcellularLocation>
        <location evidence="1">Cell membrane</location>
        <topology evidence="1">Multi-pass membrane protein</topology>
    </subcellularLocation>
</comment>
<keyword evidence="4 8" id="KW-0812">Transmembrane</keyword>
<evidence type="ECO:0000256" key="4">
    <source>
        <dbReference type="ARBA" id="ARBA00022692"/>
    </source>
</evidence>
<dbReference type="GO" id="GO:0005886">
    <property type="term" value="C:plasma membrane"/>
    <property type="evidence" value="ECO:0007669"/>
    <property type="project" value="UniProtKB-SubCell"/>
</dbReference>
<keyword evidence="2" id="KW-1003">Cell membrane</keyword>